<feature type="domain" description="Phosphotyrosine protein phosphatase I" evidence="2">
    <location>
        <begin position="4"/>
        <end position="66"/>
    </location>
</feature>
<dbReference type="SUPFAM" id="SSF52788">
    <property type="entry name" value="Phosphotyrosine protein phosphatases I"/>
    <property type="match status" value="1"/>
</dbReference>
<protein>
    <submittedName>
        <fullName evidence="3">Low molecular weight phosphatase family protein</fullName>
    </submittedName>
</protein>
<dbReference type="EMBL" id="PCRK01000048">
    <property type="protein sequence ID" value="PIP19551.1"/>
    <property type="molecule type" value="Genomic_DNA"/>
</dbReference>
<dbReference type="AlphaFoldDB" id="A0A2G9YM29"/>
<feature type="non-terminal residue" evidence="3">
    <location>
        <position position="67"/>
    </location>
</feature>
<gene>
    <name evidence="3" type="ORF">COX41_02290</name>
</gene>
<dbReference type="Pfam" id="PF01451">
    <property type="entry name" value="LMWPc"/>
    <property type="match status" value="1"/>
</dbReference>
<dbReference type="SMART" id="SM00226">
    <property type="entry name" value="LMWPc"/>
    <property type="match status" value="1"/>
</dbReference>
<name>A0A2G9YM29_9BACT</name>
<dbReference type="InterPro" id="IPR023485">
    <property type="entry name" value="Ptyr_pPase"/>
</dbReference>
<dbReference type="PANTHER" id="PTHR43428">
    <property type="entry name" value="ARSENATE REDUCTASE"/>
    <property type="match status" value="1"/>
</dbReference>
<reference evidence="3 4" key="1">
    <citation type="submission" date="2017-09" db="EMBL/GenBank/DDBJ databases">
        <title>Depth-based differentiation of microbial function through sediment-hosted aquifers and enrichment of novel symbionts in the deep terrestrial subsurface.</title>
        <authorList>
            <person name="Probst A.J."/>
            <person name="Ladd B."/>
            <person name="Jarett J.K."/>
            <person name="Geller-Mcgrath D.E."/>
            <person name="Sieber C.M."/>
            <person name="Emerson J.B."/>
            <person name="Anantharaman K."/>
            <person name="Thomas B.C."/>
            <person name="Malmstrom R."/>
            <person name="Stieglmeier M."/>
            <person name="Klingl A."/>
            <person name="Woyke T."/>
            <person name="Ryan C.M."/>
            <person name="Banfield J.F."/>
        </authorList>
    </citation>
    <scope>NUCLEOTIDE SEQUENCE [LARGE SCALE GENOMIC DNA]</scope>
    <source>
        <strain evidence="3">CG23_combo_of_CG06-09_8_20_14_all_41_10</strain>
    </source>
</reference>
<evidence type="ECO:0000256" key="1">
    <source>
        <dbReference type="ARBA" id="ARBA00022849"/>
    </source>
</evidence>
<sequence length="67" mass="7238">MDKKKVLFICVHNSARSQMAEAFLKQMAGDKFEAESAGLEPGKLNPLAIEVMKEAGIDISPNETTSA</sequence>
<dbReference type="InterPro" id="IPR036196">
    <property type="entry name" value="Ptyr_pPase_sf"/>
</dbReference>
<dbReference type="PANTHER" id="PTHR43428:SF1">
    <property type="entry name" value="ARSENATE REDUCTASE"/>
    <property type="match status" value="1"/>
</dbReference>
<dbReference type="Gene3D" id="3.40.50.2300">
    <property type="match status" value="1"/>
</dbReference>
<dbReference type="GO" id="GO:0046685">
    <property type="term" value="P:response to arsenic-containing substance"/>
    <property type="evidence" value="ECO:0007669"/>
    <property type="project" value="UniProtKB-KW"/>
</dbReference>
<comment type="caution">
    <text evidence="3">The sequence shown here is derived from an EMBL/GenBank/DDBJ whole genome shotgun (WGS) entry which is preliminary data.</text>
</comment>
<accession>A0A2G9YM29</accession>
<evidence type="ECO:0000259" key="2">
    <source>
        <dbReference type="SMART" id="SM00226"/>
    </source>
</evidence>
<dbReference type="Proteomes" id="UP000231292">
    <property type="component" value="Unassembled WGS sequence"/>
</dbReference>
<proteinExistence type="predicted"/>
<evidence type="ECO:0000313" key="3">
    <source>
        <dbReference type="EMBL" id="PIP19551.1"/>
    </source>
</evidence>
<evidence type="ECO:0000313" key="4">
    <source>
        <dbReference type="Proteomes" id="UP000231292"/>
    </source>
</evidence>
<keyword evidence="1" id="KW-0059">Arsenical resistance</keyword>
<organism evidence="3 4">
    <name type="scientific">Candidatus Sherwoodlollariibacterium unditelluris</name>
    <dbReference type="NCBI Taxonomy" id="1974757"/>
    <lineage>
        <taxon>Bacteria</taxon>
        <taxon>Pseudomonadati</taxon>
        <taxon>Candidatus Omnitrophota</taxon>
        <taxon>Candidatus Sherwoodlollariibacterium</taxon>
    </lineage>
</organism>
<dbReference type="CDD" id="cd16345">
    <property type="entry name" value="LMWP_ArsC"/>
    <property type="match status" value="1"/>
</dbReference>